<dbReference type="PANTHER" id="PTHR34294:SF1">
    <property type="entry name" value="TRANSCRIPTIONAL REGULATOR LSRR"/>
    <property type="match status" value="1"/>
</dbReference>
<feature type="region of interest" description="Disordered" evidence="5">
    <location>
        <begin position="1"/>
        <end position="20"/>
    </location>
</feature>
<evidence type="ECO:0000256" key="1">
    <source>
        <dbReference type="ARBA" id="ARBA00010466"/>
    </source>
</evidence>
<dbReference type="InterPro" id="IPR036388">
    <property type="entry name" value="WH-like_DNA-bd_sf"/>
</dbReference>
<dbReference type="RefSeq" id="WP_382404106.1">
    <property type="nucleotide sequence ID" value="NZ_JBHSWH010000001.1"/>
</dbReference>
<gene>
    <name evidence="7" type="ORF">ACFQDH_19840</name>
</gene>
<dbReference type="Pfam" id="PF04198">
    <property type="entry name" value="Sugar-bind"/>
    <property type="match status" value="1"/>
</dbReference>
<dbReference type="InterPro" id="IPR051054">
    <property type="entry name" value="SorC_transcr_regulators"/>
</dbReference>
<dbReference type="Proteomes" id="UP001596298">
    <property type="component" value="Unassembled WGS sequence"/>
</dbReference>
<dbReference type="EMBL" id="JBHSWH010000001">
    <property type="protein sequence ID" value="MFC6707435.1"/>
    <property type="molecule type" value="Genomic_DNA"/>
</dbReference>
<keyword evidence="4" id="KW-0804">Transcription</keyword>
<proteinExistence type="inferred from homology"/>
<keyword evidence="3" id="KW-0238">DNA-binding</keyword>
<sequence length="335" mass="35894">MRNDDAMSPMPGGRTDPDRERELLSAVARRFYLQDESKIDIGKDLGLSRFKVARLLEAARTKGIVRIEILGEPSVDYALSQELSEALGIDGALVVRTHEGQSAGEARHDLGAVAAGEMTRLLTAKDVLGLPWSRSVAATVGALRSLPPVPIVQLSGALAIPDLHSPVDLVRSAANLSGGTAHHFYAPLVAADPDSARMLRRQPGVSEANSHIREVTVAVVGIGGWAAGESTLFDLATGPERSAMRKAGAIGEISGVFIDAAGHCVEEAWPTASSRCPTSSSSAYRPSLAWSPAPRARRWCVRPSPARKSTVWWWTHRLRWSCCGRAIVTKRGTTL</sequence>
<dbReference type="InterPro" id="IPR007324">
    <property type="entry name" value="Sugar-bd_dom_put"/>
</dbReference>
<reference evidence="8" key="1">
    <citation type="journal article" date="2019" name="Int. J. Syst. Evol. Microbiol.">
        <title>The Global Catalogue of Microorganisms (GCM) 10K type strain sequencing project: providing services to taxonomists for standard genome sequencing and annotation.</title>
        <authorList>
            <consortium name="The Broad Institute Genomics Platform"/>
            <consortium name="The Broad Institute Genome Sequencing Center for Infectious Disease"/>
            <person name="Wu L."/>
            <person name="Ma J."/>
        </authorList>
    </citation>
    <scope>NUCLEOTIDE SEQUENCE [LARGE SCALE GENOMIC DNA]</scope>
    <source>
        <strain evidence="8">CCUG 58127</strain>
    </source>
</reference>
<protein>
    <submittedName>
        <fullName evidence="7">Sugar-binding transcriptional regulator</fullName>
    </submittedName>
</protein>
<dbReference type="SUPFAM" id="SSF100950">
    <property type="entry name" value="NagB/RpiA/CoA transferase-like"/>
    <property type="match status" value="1"/>
</dbReference>
<keyword evidence="8" id="KW-1185">Reference proteome</keyword>
<name>A0ABW2AKQ5_9MICO</name>
<evidence type="ECO:0000256" key="2">
    <source>
        <dbReference type="ARBA" id="ARBA00023015"/>
    </source>
</evidence>
<evidence type="ECO:0000313" key="8">
    <source>
        <dbReference type="Proteomes" id="UP001596298"/>
    </source>
</evidence>
<evidence type="ECO:0000256" key="5">
    <source>
        <dbReference type="SAM" id="MobiDB-lite"/>
    </source>
</evidence>
<evidence type="ECO:0000259" key="6">
    <source>
        <dbReference type="Pfam" id="PF04198"/>
    </source>
</evidence>
<keyword evidence="2" id="KW-0805">Transcription regulation</keyword>
<organism evidence="7 8">
    <name type="scientific">Flexivirga alba</name>
    <dbReference type="NCBI Taxonomy" id="702742"/>
    <lineage>
        <taxon>Bacteria</taxon>
        <taxon>Bacillati</taxon>
        <taxon>Actinomycetota</taxon>
        <taxon>Actinomycetes</taxon>
        <taxon>Micrococcales</taxon>
        <taxon>Dermacoccaceae</taxon>
        <taxon>Flexivirga</taxon>
    </lineage>
</organism>
<evidence type="ECO:0000256" key="4">
    <source>
        <dbReference type="ARBA" id="ARBA00023163"/>
    </source>
</evidence>
<dbReference type="Gene3D" id="1.10.10.10">
    <property type="entry name" value="Winged helix-like DNA-binding domain superfamily/Winged helix DNA-binding domain"/>
    <property type="match status" value="1"/>
</dbReference>
<comment type="caution">
    <text evidence="7">The sequence shown here is derived from an EMBL/GenBank/DDBJ whole genome shotgun (WGS) entry which is preliminary data.</text>
</comment>
<dbReference type="InterPro" id="IPR037171">
    <property type="entry name" value="NagB/RpiA_transferase-like"/>
</dbReference>
<accession>A0ABW2AKQ5</accession>
<evidence type="ECO:0000256" key="3">
    <source>
        <dbReference type="ARBA" id="ARBA00023125"/>
    </source>
</evidence>
<feature type="domain" description="Sugar-binding" evidence="6">
    <location>
        <begin position="77"/>
        <end position="267"/>
    </location>
</feature>
<comment type="similarity">
    <text evidence="1">Belongs to the SorC transcriptional regulatory family.</text>
</comment>
<evidence type="ECO:0000313" key="7">
    <source>
        <dbReference type="EMBL" id="MFC6707435.1"/>
    </source>
</evidence>
<dbReference type="Gene3D" id="3.40.50.1360">
    <property type="match status" value="1"/>
</dbReference>
<dbReference type="PANTHER" id="PTHR34294">
    <property type="entry name" value="TRANSCRIPTIONAL REGULATOR-RELATED"/>
    <property type="match status" value="1"/>
</dbReference>